<feature type="compositionally biased region" description="Pro residues" evidence="1">
    <location>
        <begin position="1"/>
        <end position="17"/>
    </location>
</feature>
<organism evidence="2">
    <name type="scientific">Hirondellea gigas</name>
    <dbReference type="NCBI Taxonomy" id="1518452"/>
    <lineage>
        <taxon>Eukaryota</taxon>
        <taxon>Metazoa</taxon>
        <taxon>Ecdysozoa</taxon>
        <taxon>Arthropoda</taxon>
        <taxon>Crustacea</taxon>
        <taxon>Multicrustacea</taxon>
        <taxon>Malacostraca</taxon>
        <taxon>Eumalacostraca</taxon>
        <taxon>Peracarida</taxon>
        <taxon>Amphipoda</taxon>
        <taxon>Amphilochidea</taxon>
        <taxon>Lysianassida</taxon>
        <taxon>Lysianassidira</taxon>
        <taxon>Lysianassoidea</taxon>
        <taxon>Lysianassidae</taxon>
        <taxon>Hirondellea</taxon>
    </lineage>
</organism>
<dbReference type="EMBL" id="IACT01006395">
    <property type="protein sequence ID" value="LAC25529.1"/>
    <property type="molecule type" value="mRNA"/>
</dbReference>
<sequence>MSYSSFPPPISSSPPPFDITGLSEKLPPTPKGSPAKSAVPNFPPEASATIQHQPFPVDEAEQPPPYLQHNAAAAPADDDDDEFGDFSNFESGSQDQNYVGFEKELVFEDSASNDQETAPQELCVSQIISNANFFFKEYDTSKDSLVDSSSQSNFSSSANVTHVAAFDNPAEYRRNSPTIVTDRHRQILNDEHYASDVEEEECLNIQQSSTLCDTKEIVNKPTNNSIISPISNRTEKVVEANVSTYSDDDFNTSTEKIGEEKDDFAEFESGFSKSIELSVGKENFVSVDNIPQSSGESSDLRNETNIIEDTVDESSSSSIDVKTEDAAQECDDSFTDFGAFAEFESAPVSEVPSFNPTFETSTFNERVMEPGENCHQSLPGEPTAAAAANVIADDVVMSCSLPTIEGLTDVSPVDDDFGYQDIDTGEDGETDDDSIGNKIASTKQVSMIEATNKLVKGGDSVKEYESSNAQEQSEEDDDDDDFDDFVTSADAPNTESSNGAEFNEFASAKIDDAFGEFATEASAELGKSSDFAEDDFGEFGSFNSSNTTTTTTAAGAEDAVRLAPLPGLNRGTSVDSSVGRADDNNDSIADPLYNRLESLVRLWLSEAVKAEKQLSSCGSAALLRDVVGGDAFVWRKLECVEWHNVSWQSSVAHQLMLTSIKMDARNILYSQKWSSSVPLFAQSLSFSPLTPAKSNRSSSHGHHSLAATSSIQSSSNLPSNTGSSIAQTGIRAAPSSLSQSGQSSKGTRQDGSCQVSNASSASLQQKSAAVSAVPTVAKKSPRLNAADLANLDSLEQLGITRDQVLRATTKQQHHVSHMAV</sequence>
<feature type="compositionally biased region" description="Low complexity" evidence="1">
    <location>
        <begin position="735"/>
        <end position="744"/>
    </location>
</feature>
<feature type="region of interest" description="Disordered" evidence="1">
    <location>
        <begin position="458"/>
        <end position="501"/>
    </location>
</feature>
<proteinExistence type="evidence at transcript level"/>
<dbReference type="AlphaFoldDB" id="A0A6A7G546"/>
<protein>
    <submittedName>
        <fullName evidence="2">Aftiphilin-like</fullName>
    </submittedName>
</protein>
<feature type="compositionally biased region" description="Polar residues" evidence="1">
    <location>
        <begin position="490"/>
        <end position="500"/>
    </location>
</feature>
<feature type="region of interest" description="Disordered" evidence="1">
    <location>
        <begin position="1"/>
        <end position="94"/>
    </location>
</feature>
<feature type="region of interest" description="Disordered" evidence="1">
    <location>
        <begin position="407"/>
        <end position="436"/>
    </location>
</feature>
<feature type="compositionally biased region" description="Polar residues" evidence="1">
    <location>
        <begin position="745"/>
        <end position="757"/>
    </location>
</feature>
<reference evidence="2" key="1">
    <citation type="submission" date="2017-11" db="EMBL/GenBank/DDBJ databases">
        <title>The sensing device of the deep-sea amphipod.</title>
        <authorList>
            <person name="Kobayashi H."/>
            <person name="Nagahama T."/>
            <person name="Arai W."/>
            <person name="Sasagawa Y."/>
            <person name="Umeda M."/>
            <person name="Hayashi T."/>
            <person name="Nikaido I."/>
            <person name="Watanabe H."/>
            <person name="Oguri K."/>
            <person name="Kitazato H."/>
            <person name="Fujioka K."/>
            <person name="Kido Y."/>
            <person name="Takami H."/>
        </authorList>
    </citation>
    <scope>NUCLEOTIDE SEQUENCE</scope>
    <source>
        <tissue evidence="2">Whole body</tissue>
    </source>
</reference>
<name>A0A6A7G546_9CRUS</name>
<feature type="compositionally biased region" description="Acidic residues" evidence="1">
    <location>
        <begin position="472"/>
        <end position="484"/>
    </location>
</feature>
<evidence type="ECO:0000313" key="2">
    <source>
        <dbReference type="EMBL" id="LAC25529.1"/>
    </source>
</evidence>
<feature type="region of interest" description="Disordered" evidence="1">
    <location>
        <begin position="691"/>
        <end position="760"/>
    </location>
</feature>
<accession>A0A6A7G546</accession>
<feature type="compositionally biased region" description="Acidic residues" evidence="1">
    <location>
        <begin position="412"/>
        <end position="434"/>
    </location>
</feature>
<feature type="compositionally biased region" description="Low complexity" evidence="1">
    <location>
        <begin position="704"/>
        <end position="724"/>
    </location>
</feature>
<evidence type="ECO:0000256" key="1">
    <source>
        <dbReference type="SAM" id="MobiDB-lite"/>
    </source>
</evidence>